<evidence type="ECO:0000313" key="3">
    <source>
        <dbReference type="EMBL" id="MFB9759126.1"/>
    </source>
</evidence>
<dbReference type="InterPro" id="IPR050892">
    <property type="entry name" value="ADP-ribose_metab_enzymes"/>
</dbReference>
<dbReference type="PANTHER" id="PTHR12521:SF0">
    <property type="entry name" value="ADP-RIBOSE GLYCOHYDROLASE OARD1"/>
    <property type="match status" value="1"/>
</dbReference>
<organism evidence="3 4">
    <name type="scientific">Ectobacillus funiculus</name>
    <dbReference type="NCBI Taxonomy" id="137993"/>
    <lineage>
        <taxon>Bacteria</taxon>
        <taxon>Bacillati</taxon>
        <taxon>Bacillota</taxon>
        <taxon>Bacilli</taxon>
        <taxon>Bacillales</taxon>
        <taxon>Bacillaceae</taxon>
        <taxon>Ectobacillus</taxon>
    </lineage>
</organism>
<comment type="caution">
    <text evidence="3">The sequence shown here is derived from an EMBL/GenBank/DDBJ whole genome shotgun (WGS) entry which is preliminary data.</text>
</comment>
<gene>
    <name evidence="3" type="ORF">ACFFMS_11765</name>
</gene>
<evidence type="ECO:0000259" key="2">
    <source>
        <dbReference type="PROSITE" id="PS51154"/>
    </source>
</evidence>
<dbReference type="EMBL" id="JBHMAF010000060">
    <property type="protein sequence ID" value="MFB9759126.1"/>
    <property type="molecule type" value="Genomic_DNA"/>
</dbReference>
<protein>
    <submittedName>
        <fullName evidence="3">Macro domain-containing protein</fullName>
    </submittedName>
</protein>
<keyword evidence="4" id="KW-1185">Reference proteome</keyword>
<dbReference type="InterPro" id="IPR002589">
    <property type="entry name" value="Macro_dom"/>
</dbReference>
<evidence type="ECO:0000256" key="1">
    <source>
        <dbReference type="ARBA" id="ARBA00035885"/>
    </source>
</evidence>
<dbReference type="SMART" id="SM00506">
    <property type="entry name" value="A1pp"/>
    <property type="match status" value="1"/>
</dbReference>
<dbReference type="InterPro" id="IPR043472">
    <property type="entry name" value="Macro_dom-like"/>
</dbReference>
<dbReference type="Pfam" id="PF01661">
    <property type="entry name" value="Macro"/>
    <property type="match status" value="1"/>
</dbReference>
<dbReference type="PANTHER" id="PTHR12521">
    <property type="entry name" value="PROTEIN C6ORF130"/>
    <property type="match status" value="1"/>
</dbReference>
<proteinExistence type="predicted"/>
<sequence>MIKFVTGNLLKANVEALINTVNTVGVMGKGIALQFKQAFPDNYKQYKKACDLKQVIPGKMFIVPISLVENPKYIINFPTKRHWKNNSKIEDIKAGLKALKSDIQEYGIKSIAVPPLGCGNGGLDWAEIKPLIISELEDIENVEILVYEPKGAPKAEEMKIGTDKPKMTKSRALLIALMEEYMVPGYKLSLLEIQKLGYFLQIIGEPLRLNYKKYYYGPYAENLNHVLIRLEGHFIRGFGDRSKDAEVYLLPEAAKEARAFLNNETESIERLKKVKHIIRGFETPYGMELLSTVHWILNEDRNLINEPEEVIKRVQKWNPRKGRIFQENHIIKTVQHFENIRLFVEN</sequence>
<evidence type="ECO:0000313" key="4">
    <source>
        <dbReference type="Proteomes" id="UP001589609"/>
    </source>
</evidence>
<dbReference type="Proteomes" id="UP001589609">
    <property type="component" value="Unassembled WGS sequence"/>
</dbReference>
<dbReference type="Gene3D" id="3.40.220.10">
    <property type="entry name" value="Leucine Aminopeptidase, subunit E, domain 1"/>
    <property type="match status" value="1"/>
</dbReference>
<dbReference type="RefSeq" id="WP_379949422.1">
    <property type="nucleotide sequence ID" value="NZ_JBHMAF010000060.1"/>
</dbReference>
<accession>A0ABV5WG69</accession>
<comment type="catalytic activity">
    <reaction evidence="1">
        <text>an N-(ADP-alpha-D-ribosyl)-thymidine in DNA + H2O = a thymidine in DNA + ADP-D-ribose</text>
        <dbReference type="Rhea" id="RHEA:71655"/>
        <dbReference type="Rhea" id="RHEA-COMP:13556"/>
        <dbReference type="Rhea" id="RHEA-COMP:18051"/>
        <dbReference type="ChEBI" id="CHEBI:15377"/>
        <dbReference type="ChEBI" id="CHEBI:57967"/>
        <dbReference type="ChEBI" id="CHEBI:137386"/>
        <dbReference type="ChEBI" id="CHEBI:191199"/>
    </reaction>
    <physiologicalReaction direction="left-to-right" evidence="1">
        <dbReference type="Rhea" id="RHEA:71656"/>
    </physiologicalReaction>
</comment>
<dbReference type="CDD" id="cd02901">
    <property type="entry name" value="Macro_Poa1p-like"/>
    <property type="match status" value="1"/>
</dbReference>
<name>A0ABV5WG69_9BACI</name>
<feature type="domain" description="Macro" evidence="2">
    <location>
        <begin position="1"/>
        <end position="155"/>
    </location>
</feature>
<reference evidence="3 4" key="1">
    <citation type="submission" date="2024-09" db="EMBL/GenBank/DDBJ databases">
        <authorList>
            <person name="Sun Q."/>
            <person name="Mori K."/>
        </authorList>
    </citation>
    <scope>NUCLEOTIDE SEQUENCE [LARGE SCALE GENOMIC DNA]</scope>
    <source>
        <strain evidence="3 4">JCM 11201</strain>
    </source>
</reference>
<dbReference type="PROSITE" id="PS51154">
    <property type="entry name" value="MACRO"/>
    <property type="match status" value="1"/>
</dbReference>
<dbReference type="SUPFAM" id="SSF52949">
    <property type="entry name" value="Macro domain-like"/>
    <property type="match status" value="1"/>
</dbReference>